<evidence type="ECO:0000256" key="1">
    <source>
        <dbReference type="SAM" id="MobiDB-lite"/>
    </source>
</evidence>
<dbReference type="InterPro" id="IPR006671">
    <property type="entry name" value="Cyclin_N"/>
</dbReference>
<comment type="caution">
    <text evidence="3">The sequence shown here is derived from an EMBL/GenBank/DDBJ whole genome shotgun (WGS) entry which is preliminary data.</text>
</comment>
<dbReference type="GO" id="GO:0016538">
    <property type="term" value="F:cyclin-dependent protein serine/threonine kinase regulator activity"/>
    <property type="evidence" value="ECO:0007669"/>
    <property type="project" value="InterPro"/>
</dbReference>
<feature type="region of interest" description="Disordered" evidence="1">
    <location>
        <begin position="303"/>
        <end position="324"/>
    </location>
</feature>
<feature type="compositionally biased region" description="Low complexity" evidence="1">
    <location>
        <begin position="305"/>
        <end position="324"/>
    </location>
</feature>
<accession>A0A8K0JPC4</accession>
<dbReference type="FunFam" id="1.10.472.10:FF:000111">
    <property type="entry name" value="Unplaced genomic scaffold supercont1.6, whole genome shotgun sequence"/>
    <property type="match status" value="1"/>
</dbReference>
<sequence length="415" mass="46102">MDEPLSKTYRPYFTPKEISALSARQRGKQSTARDEKHRQIACGFIEAVGSRAGFPRRTIATAQSLYHRFHLFFPLKDFNYVEVSLTTLYVSSKLHDTLKKPRDIIISSYAIRYPDLLKGRSQIDISSVDVKQLEHDRKKVLAIERLVLETICFNFLDAGAGAGSGKADVFGLVMKLGRKMRFSKRYIQHAWRLAIDTFRTLAPLQQPPHIVALASLYTASLLLISPVEADRLKRQNITNLEADEAMRALLNEMTRGRMIFEDNTEWEQDLQANLADVDEVVHDILDMYIVILSSLALGGDAASTPLASPHSPSDPASSMASAQSANSTQNRYLLPSFSLPSYWTSSTLTQLKIQLHQSRADGIGGRPKVDLQTPIESTFGIGISDGARAGGEKDAWLSLIEGLGKNEGTVRFVFG</sequence>
<evidence type="ECO:0000259" key="2">
    <source>
        <dbReference type="Pfam" id="PF00134"/>
    </source>
</evidence>
<organism evidence="3 4">
    <name type="scientific">Filobasidium floriforme</name>
    <dbReference type="NCBI Taxonomy" id="5210"/>
    <lineage>
        <taxon>Eukaryota</taxon>
        <taxon>Fungi</taxon>
        <taxon>Dikarya</taxon>
        <taxon>Basidiomycota</taxon>
        <taxon>Agaricomycotina</taxon>
        <taxon>Tremellomycetes</taxon>
        <taxon>Filobasidiales</taxon>
        <taxon>Filobasidiaceae</taxon>
        <taxon>Filobasidium</taxon>
    </lineage>
</organism>
<reference evidence="3" key="1">
    <citation type="submission" date="2020-04" db="EMBL/GenBank/DDBJ databases">
        <title>Analysis of mating type loci in Filobasidium floriforme.</title>
        <authorList>
            <person name="Nowrousian M."/>
        </authorList>
    </citation>
    <scope>NUCLEOTIDE SEQUENCE</scope>
    <source>
        <strain evidence="3">CBS 6242</strain>
    </source>
</reference>
<dbReference type="Gene3D" id="1.10.472.10">
    <property type="entry name" value="Cyclin-like"/>
    <property type="match status" value="2"/>
</dbReference>
<dbReference type="PANTHER" id="PTHR10026">
    <property type="entry name" value="CYCLIN"/>
    <property type="match status" value="1"/>
</dbReference>
<dbReference type="SUPFAM" id="SSF47954">
    <property type="entry name" value="Cyclin-like"/>
    <property type="match status" value="2"/>
</dbReference>
<dbReference type="GO" id="GO:0006357">
    <property type="term" value="P:regulation of transcription by RNA polymerase II"/>
    <property type="evidence" value="ECO:0007669"/>
    <property type="project" value="InterPro"/>
</dbReference>
<evidence type="ECO:0000313" key="3">
    <source>
        <dbReference type="EMBL" id="KAG7531375.1"/>
    </source>
</evidence>
<protein>
    <recommendedName>
        <fullName evidence="2">Cyclin N-terminal domain-containing protein</fullName>
    </recommendedName>
</protein>
<proteinExistence type="predicted"/>
<dbReference type="CDD" id="cd20546">
    <property type="entry name" value="CYCLIN_SpCG1C_ScCTK2-like_rpt2"/>
    <property type="match status" value="1"/>
</dbReference>
<dbReference type="Proteomes" id="UP000812966">
    <property type="component" value="Unassembled WGS sequence"/>
</dbReference>
<evidence type="ECO:0000313" key="4">
    <source>
        <dbReference type="Proteomes" id="UP000812966"/>
    </source>
</evidence>
<gene>
    <name evidence="3" type="ORF">FFLO_04372</name>
</gene>
<dbReference type="Pfam" id="PF00134">
    <property type="entry name" value="Cyclin_N"/>
    <property type="match status" value="1"/>
</dbReference>
<dbReference type="EMBL" id="JABELV010000092">
    <property type="protein sequence ID" value="KAG7531375.1"/>
    <property type="molecule type" value="Genomic_DNA"/>
</dbReference>
<keyword evidence="4" id="KW-1185">Reference proteome</keyword>
<feature type="domain" description="Cyclin N-terminal" evidence="2">
    <location>
        <begin position="20"/>
        <end position="154"/>
    </location>
</feature>
<dbReference type="InterPro" id="IPR043198">
    <property type="entry name" value="Cyclin/Ssn8"/>
</dbReference>
<dbReference type="InterPro" id="IPR036915">
    <property type="entry name" value="Cyclin-like_sf"/>
</dbReference>
<name>A0A8K0JPC4_9TREE</name>
<dbReference type="AlphaFoldDB" id="A0A8K0JPC4"/>